<sequence length="164" mass="18058">MSVGRIASDSAQLASRSGRRSGGGGRLSVVLMAVMLSSSTMPLLRMLHDRTDRKHPQKGSTYTRMEMQKFAIFLLVLSFCLEGGSAKDKGTKKGKKKGKQVYCPSQLSSEDLARVPANSTSNILNRLLISYDPRIRPNFKGKSHHISNHPAFDFMYNLAGLLLS</sequence>
<name>A0ABU7AAP0_9TELE</name>
<gene>
    <name evidence="2" type="ORF">ATANTOWER_006718</name>
</gene>
<keyword evidence="3" id="KW-1185">Reference proteome</keyword>
<reference evidence="2 3" key="1">
    <citation type="submission" date="2021-07" db="EMBL/GenBank/DDBJ databases">
        <authorList>
            <person name="Palmer J.M."/>
        </authorList>
    </citation>
    <scope>NUCLEOTIDE SEQUENCE [LARGE SCALE GENOMIC DNA]</scope>
    <source>
        <strain evidence="2 3">AT_MEX2019</strain>
        <tissue evidence="2">Muscle</tissue>
    </source>
</reference>
<accession>A0ABU7AAP0</accession>
<dbReference type="Proteomes" id="UP001345963">
    <property type="component" value="Unassembled WGS sequence"/>
</dbReference>
<dbReference type="EMBL" id="JAHUTI010010012">
    <property type="protein sequence ID" value="MED6234893.1"/>
    <property type="molecule type" value="Genomic_DNA"/>
</dbReference>
<proteinExistence type="predicted"/>
<evidence type="ECO:0000313" key="2">
    <source>
        <dbReference type="EMBL" id="MED6234893.1"/>
    </source>
</evidence>
<evidence type="ECO:0000256" key="1">
    <source>
        <dbReference type="SAM" id="MobiDB-lite"/>
    </source>
</evidence>
<protein>
    <submittedName>
        <fullName evidence="2">Uncharacterized protein</fullName>
    </submittedName>
</protein>
<organism evidence="2 3">
    <name type="scientific">Ataeniobius toweri</name>
    <dbReference type="NCBI Taxonomy" id="208326"/>
    <lineage>
        <taxon>Eukaryota</taxon>
        <taxon>Metazoa</taxon>
        <taxon>Chordata</taxon>
        <taxon>Craniata</taxon>
        <taxon>Vertebrata</taxon>
        <taxon>Euteleostomi</taxon>
        <taxon>Actinopterygii</taxon>
        <taxon>Neopterygii</taxon>
        <taxon>Teleostei</taxon>
        <taxon>Neoteleostei</taxon>
        <taxon>Acanthomorphata</taxon>
        <taxon>Ovalentaria</taxon>
        <taxon>Atherinomorphae</taxon>
        <taxon>Cyprinodontiformes</taxon>
        <taxon>Goodeidae</taxon>
        <taxon>Ataeniobius</taxon>
    </lineage>
</organism>
<evidence type="ECO:0000313" key="3">
    <source>
        <dbReference type="Proteomes" id="UP001345963"/>
    </source>
</evidence>
<feature type="region of interest" description="Disordered" evidence="1">
    <location>
        <begin position="1"/>
        <end position="24"/>
    </location>
</feature>
<comment type="caution">
    <text evidence="2">The sequence shown here is derived from an EMBL/GenBank/DDBJ whole genome shotgun (WGS) entry which is preliminary data.</text>
</comment>